<evidence type="ECO:0000256" key="4">
    <source>
        <dbReference type="ARBA" id="ARBA00022833"/>
    </source>
</evidence>
<dbReference type="Pfam" id="PF05485">
    <property type="entry name" value="THAP"/>
    <property type="match status" value="1"/>
</dbReference>
<evidence type="ECO:0000313" key="10">
    <source>
        <dbReference type="EMBL" id="CAH3030444.1"/>
    </source>
</evidence>
<protein>
    <recommendedName>
        <fullName evidence="8">THAP-type domain-containing protein</fullName>
    </recommendedName>
</protein>
<dbReference type="InterPro" id="IPR038441">
    <property type="entry name" value="THAP_Znf_sf"/>
</dbReference>
<evidence type="ECO:0000259" key="8">
    <source>
        <dbReference type="PROSITE" id="PS50950"/>
    </source>
</evidence>
<dbReference type="InterPro" id="IPR006612">
    <property type="entry name" value="THAP_Znf"/>
</dbReference>
<dbReference type="Proteomes" id="UP001159427">
    <property type="component" value="Unassembled WGS sequence"/>
</dbReference>
<dbReference type="Pfam" id="PF13359">
    <property type="entry name" value="DDE_Tnp_4"/>
    <property type="match status" value="1"/>
</dbReference>
<proteinExistence type="predicted"/>
<feature type="compositionally biased region" description="Low complexity" evidence="7">
    <location>
        <begin position="118"/>
        <end position="128"/>
    </location>
</feature>
<keyword evidence="13" id="KW-1185">Reference proteome</keyword>
<evidence type="ECO:0000313" key="12">
    <source>
        <dbReference type="EMBL" id="CAH3188735.1"/>
    </source>
</evidence>
<dbReference type="SMART" id="SM00980">
    <property type="entry name" value="THAP"/>
    <property type="match status" value="1"/>
</dbReference>
<accession>A0ABN8MNY1</accession>
<comment type="cofactor">
    <cofactor evidence="1">
        <name>a divalent metal cation</name>
        <dbReference type="ChEBI" id="CHEBI:60240"/>
    </cofactor>
</comment>
<dbReference type="Gene3D" id="6.20.210.20">
    <property type="entry name" value="THAP domain"/>
    <property type="match status" value="1"/>
</dbReference>
<dbReference type="Pfam" id="PF13613">
    <property type="entry name" value="HTH_Tnp_4"/>
    <property type="match status" value="1"/>
</dbReference>
<feature type="compositionally biased region" description="Polar residues" evidence="7">
    <location>
        <begin position="105"/>
        <end position="117"/>
    </location>
</feature>
<sequence>MPQNCCVPNCTKKKYRTENGEKISYLKFPDDVILKKRWLHAIRRDEGKAFRVNQNTKICSRHFKPEDLVKAIGGQRVYVKAGVIPSRFSWSKGSPKKRAPPKCRNLSSTTECSNKELQSSQSQTTADAAEATSETCTSSAAFSYHDVENSLSSCEDQTEEVKKLEGIRGFELENAKLKAEIEVLKRQRSLKDSRLFQIRNFTTDEDIAFYTGFPNLATFNAVFEFLNTGSKGENIRYCSSKERTVQKEFYDSGNEEPEGCTSIGRRRSLEPREEFFLVLCRLRRGFAEKHLAHLFGISQSTVSRTFLSWINYMYLKFGQVSIWPNREVIRATMPDSFKEKYSCTRVIIDCTEIRCQMPSSLLLNSKLFSSYKNHVTLKGLVGIAPSGAITFISQLYSGSISDREIVERSGFLKLEFDNGDTVMADKGFTIEDLLPLGVTLNIPPFLGSNSQMTAEDVIKTQEIASVRIHVERAINKIKNFHLWDSVVPLSLFGVVNQMWSVCAFLCNIQDPLIST</sequence>
<evidence type="ECO:0000313" key="11">
    <source>
        <dbReference type="EMBL" id="CAH3174125.1"/>
    </source>
</evidence>
<comment type="caution">
    <text evidence="10">The sequence shown here is derived from an EMBL/GenBank/DDBJ whole genome shotgun (WGS) entry which is preliminary data.</text>
</comment>
<dbReference type="PANTHER" id="PTHR23080:SF133">
    <property type="entry name" value="SI:CH211-262I1.5-RELATED"/>
    <property type="match status" value="1"/>
</dbReference>
<name>A0ABN8MNY1_9CNID</name>
<organism evidence="10 13">
    <name type="scientific">Porites evermanni</name>
    <dbReference type="NCBI Taxonomy" id="104178"/>
    <lineage>
        <taxon>Eukaryota</taxon>
        <taxon>Metazoa</taxon>
        <taxon>Cnidaria</taxon>
        <taxon>Anthozoa</taxon>
        <taxon>Hexacorallia</taxon>
        <taxon>Scleractinia</taxon>
        <taxon>Fungiina</taxon>
        <taxon>Poritidae</taxon>
        <taxon>Porites</taxon>
    </lineage>
</organism>
<dbReference type="PROSITE" id="PS50950">
    <property type="entry name" value="ZF_THAP"/>
    <property type="match status" value="1"/>
</dbReference>
<evidence type="ECO:0000256" key="2">
    <source>
        <dbReference type="ARBA" id="ARBA00022723"/>
    </source>
</evidence>
<dbReference type="EMBL" id="CALNXI010000635">
    <property type="protein sequence ID" value="CAH3030444.1"/>
    <property type="molecule type" value="Genomic_DNA"/>
</dbReference>
<feature type="region of interest" description="Disordered" evidence="7">
    <location>
        <begin position="90"/>
        <end position="128"/>
    </location>
</feature>
<dbReference type="InterPro" id="IPR027805">
    <property type="entry name" value="Transposase_HTH_dom"/>
</dbReference>
<dbReference type="EMBL" id="CALNXI010000203">
    <property type="protein sequence ID" value="CAH3022033.1"/>
    <property type="molecule type" value="Genomic_DNA"/>
</dbReference>
<dbReference type="SUPFAM" id="SSF57716">
    <property type="entry name" value="Glucocorticoid receptor-like (DNA-binding domain)"/>
    <property type="match status" value="1"/>
</dbReference>
<evidence type="ECO:0000256" key="3">
    <source>
        <dbReference type="ARBA" id="ARBA00022771"/>
    </source>
</evidence>
<evidence type="ECO:0000313" key="9">
    <source>
        <dbReference type="EMBL" id="CAH3022033.1"/>
    </source>
</evidence>
<reference evidence="10 13" key="1">
    <citation type="submission" date="2022-05" db="EMBL/GenBank/DDBJ databases">
        <authorList>
            <consortium name="Genoscope - CEA"/>
            <person name="William W."/>
        </authorList>
    </citation>
    <scope>NUCLEOTIDE SEQUENCE [LARGE SCALE GENOMIC DNA]</scope>
</reference>
<dbReference type="EMBL" id="CALNXI010002539">
    <property type="protein sequence ID" value="CAH3188735.1"/>
    <property type="molecule type" value="Genomic_DNA"/>
</dbReference>
<gene>
    <name evidence="11" type="ORF">PEVE_00009379</name>
    <name evidence="9" type="ORF">PEVE_00013866</name>
    <name evidence="12" type="ORF">PEVE_00018762</name>
    <name evidence="10" type="ORF">PEVE_00038001</name>
</gene>
<evidence type="ECO:0000256" key="5">
    <source>
        <dbReference type="ARBA" id="ARBA00023125"/>
    </source>
</evidence>
<evidence type="ECO:0000313" key="13">
    <source>
        <dbReference type="Proteomes" id="UP001159427"/>
    </source>
</evidence>
<evidence type="ECO:0000256" key="1">
    <source>
        <dbReference type="ARBA" id="ARBA00001968"/>
    </source>
</evidence>
<evidence type="ECO:0000256" key="6">
    <source>
        <dbReference type="PROSITE-ProRule" id="PRU00309"/>
    </source>
</evidence>
<dbReference type="InterPro" id="IPR027806">
    <property type="entry name" value="HARBI1_dom"/>
</dbReference>
<keyword evidence="3 6" id="KW-0863">Zinc-finger</keyword>
<keyword evidence="4" id="KW-0862">Zinc</keyword>
<dbReference type="EMBL" id="CALNXI010001649">
    <property type="protein sequence ID" value="CAH3174125.1"/>
    <property type="molecule type" value="Genomic_DNA"/>
</dbReference>
<keyword evidence="5 6" id="KW-0238">DNA-binding</keyword>
<dbReference type="PANTHER" id="PTHR23080">
    <property type="entry name" value="THAP DOMAIN PROTEIN"/>
    <property type="match status" value="1"/>
</dbReference>
<feature type="domain" description="THAP-type" evidence="8">
    <location>
        <begin position="1"/>
        <end position="88"/>
    </location>
</feature>
<keyword evidence="2" id="KW-0479">Metal-binding</keyword>
<evidence type="ECO:0000256" key="7">
    <source>
        <dbReference type="SAM" id="MobiDB-lite"/>
    </source>
</evidence>